<keyword evidence="14" id="KW-1185">Reference proteome</keyword>
<keyword evidence="7" id="KW-0249">Electron transport</keyword>
<dbReference type="InterPro" id="IPR017938">
    <property type="entry name" value="Riboflavin_synthase-like_b-brl"/>
</dbReference>
<dbReference type="GO" id="GO:0016491">
    <property type="term" value="F:oxidoreductase activity"/>
    <property type="evidence" value="ECO:0007669"/>
    <property type="project" value="InterPro"/>
</dbReference>
<evidence type="ECO:0000256" key="7">
    <source>
        <dbReference type="ARBA" id="ARBA00022982"/>
    </source>
</evidence>
<keyword evidence="6" id="KW-0274">FAD</keyword>
<feature type="binding site" evidence="11">
    <location>
        <position position="196"/>
    </location>
    <ligand>
        <name>[2Fe-2S] cluster</name>
        <dbReference type="ChEBI" id="CHEBI:190135"/>
    </ligand>
</feature>
<dbReference type="PIRSF" id="PIRSF006816">
    <property type="entry name" value="Cyc3_hyd_g"/>
    <property type="match status" value="1"/>
</dbReference>
<keyword evidence="8 11" id="KW-0408">Iron</keyword>
<feature type="domain" description="FAD-binding FR-type" evidence="12">
    <location>
        <begin position="1"/>
        <end position="93"/>
    </location>
</feature>
<reference evidence="13 14" key="1">
    <citation type="submission" date="2016-10" db="EMBL/GenBank/DDBJ databases">
        <authorList>
            <person name="de Groot N.N."/>
        </authorList>
    </citation>
    <scope>NUCLEOTIDE SEQUENCE [LARGE SCALE GENOMIC DNA]</scope>
    <source>
        <strain evidence="13 14">WG14</strain>
    </source>
</reference>
<dbReference type="GO" id="GO:0046872">
    <property type="term" value="F:metal ion binding"/>
    <property type="evidence" value="ECO:0007669"/>
    <property type="project" value="UniProtKB-KW"/>
</dbReference>
<dbReference type="Proteomes" id="UP000199322">
    <property type="component" value="Unassembled WGS sequence"/>
</dbReference>
<dbReference type="InterPro" id="IPR019480">
    <property type="entry name" value="Dihydroorotate_DH_Fe-S-bd"/>
</dbReference>
<dbReference type="Pfam" id="PF10418">
    <property type="entry name" value="DHODB_Fe-S_bind"/>
    <property type="match status" value="1"/>
</dbReference>
<evidence type="ECO:0000256" key="8">
    <source>
        <dbReference type="ARBA" id="ARBA00023004"/>
    </source>
</evidence>
<dbReference type="AlphaFoldDB" id="A0A1G6PS60"/>
<comment type="cofactor">
    <cofactor evidence="10">
        <name>[2Fe-2S] cluster</name>
        <dbReference type="ChEBI" id="CHEBI:190135"/>
    </cofactor>
</comment>
<dbReference type="GO" id="GO:0051537">
    <property type="term" value="F:2 iron, 2 sulfur cluster binding"/>
    <property type="evidence" value="ECO:0007669"/>
    <property type="project" value="UniProtKB-KW"/>
</dbReference>
<keyword evidence="3" id="KW-0285">Flavoprotein</keyword>
<dbReference type="InterPro" id="IPR017927">
    <property type="entry name" value="FAD-bd_FR_type"/>
</dbReference>
<gene>
    <name evidence="13" type="ORF">SAMN04488588_1866</name>
</gene>
<evidence type="ECO:0000256" key="6">
    <source>
        <dbReference type="ARBA" id="ARBA00022827"/>
    </source>
</evidence>
<evidence type="ECO:0000256" key="9">
    <source>
        <dbReference type="ARBA" id="ARBA00023014"/>
    </source>
</evidence>
<keyword evidence="2" id="KW-0813">Transport</keyword>
<dbReference type="Gene3D" id="2.10.240.10">
    <property type="entry name" value="Dihydroorotate dehydrogenase, electron transfer subunit"/>
    <property type="match status" value="1"/>
</dbReference>
<protein>
    <submittedName>
        <fullName evidence="13">Dihydroorotate dehydrogenase electron transfer subunit</fullName>
    </submittedName>
</protein>
<evidence type="ECO:0000259" key="12">
    <source>
        <dbReference type="PROSITE" id="PS51384"/>
    </source>
</evidence>
<dbReference type="SUPFAM" id="SSF63380">
    <property type="entry name" value="Riboflavin synthase domain-like"/>
    <property type="match status" value="1"/>
</dbReference>
<dbReference type="PANTHER" id="PTHR43513">
    <property type="entry name" value="DIHYDROOROTATE DEHYDROGENASE B (NAD(+)), ELECTRON TRANSFER SUBUNIT"/>
    <property type="match status" value="1"/>
</dbReference>
<proteinExistence type="inferred from homology"/>
<dbReference type="PROSITE" id="PS51384">
    <property type="entry name" value="FAD_FR"/>
    <property type="match status" value="1"/>
</dbReference>
<evidence type="ECO:0000313" key="14">
    <source>
        <dbReference type="Proteomes" id="UP000199322"/>
    </source>
</evidence>
<evidence type="ECO:0000256" key="1">
    <source>
        <dbReference type="ARBA" id="ARBA00006422"/>
    </source>
</evidence>
<evidence type="ECO:0000256" key="3">
    <source>
        <dbReference type="ARBA" id="ARBA00022630"/>
    </source>
</evidence>
<dbReference type="InterPro" id="IPR050353">
    <property type="entry name" value="PyrK_electron_transfer"/>
</dbReference>
<accession>A0A1G6PS60</accession>
<dbReference type="STRING" id="28234.SAMN04488588_1866"/>
<keyword evidence="4 11" id="KW-0001">2Fe-2S</keyword>
<dbReference type="GO" id="GO:0050660">
    <property type="term" value="F:flavin adenine dinucleotide binding"/>
    <property type="evidence" value="ECO:0007669"/>
    <property type="project" value="InterPro"/>
</dbReference>
<feature type="binding site" evidence="11">
    <location>
        <position position="201"/>
    </location>
    <ligand>
        <name>[2Fe-2S] cluster</name>
        <dbReference type="ChEBI" id="CHEBI:190135"/>
    </ligand>
</feature>
<dbReference type="PANTHER" id="PTHR43513:SF3">
    <property type="entry name" value="DIHYDROOROTATE DEHYDROGENASE B (NAD(+)), ELECTRON TRANSFER SUBUNIT-RELATED"/>
    <property type="match status" value="1"/>
</dbReference>
<organism evidence="13 14">
    <name type="scientific">Geotoga petraea</name>
    <dbReference type="NCBI Taxonomy" id="28234"/>
    <lineage>
        <taxon>Bacteria</taxon>
        <taxon>Thermotogati</taxon>
        <taxon>Thermotogota</taxon>
        <taxon>Thermotogae</taxon>
        <taxon>Petrotogales</taxon>
        <taxon>Petrotogaceae</taxon>
        <taxon>Geotoga</taxon>
    </lineage>
</organism>
<comment type="similarity">
    <text evidence="1">Belongs to the PyrK family.</text>
</comment>
<dbReference type="RefSeq" id="WP_091405166.1">
    <property type="nucleotide sequence ID" value="NZ_FMYV01000009.1"/>
</dbReference>
<dbReference type="InterPro" id="IPR037117">
    <property type="entry name" value="Dihydroorotate_DH_ele_sf"/>
</dbReference>
<keyword evidence="5 11" id="KW-0479">Metal-binding</keyword>
<evidence type="ECO:0000256" key="4">
    <source>
        <dbReference type="ARBA" id="ARBA00022714"/>
    </source>
</evidence>
<comment type="cofactor">
    <cofactor evidence="11">
        <name>[2Fe-2S] cluster</name>
        <dbReference type="ChEBI" id="CHEBI:190135"/>
    </cofactor>
    <text evidence="11">Binds 1 [2Fe-2S] cluster per subunit.</text>
</comment>
<dbReference type="SUPFAM" id="SSF52343">
    <property type="entry name" value="Ferredoxin reductase-like, C-terminal NADP-linked domain"/>
    <property type="match status" value="1"/>
</dbReference>
<evidence type="ECO:0000313" key="13">
    <source>
        <dbReference type="EMBL" id="SDC82494.1"/>
    </source>
</evidence>
<dbReference type="InterPro" id="IPR012165">
    <property type="entry name" value="Cyt_c3_hydrogenase_gsu"/>
</dbReference>
<evidence type="ECO:0000256" key="11">
    <source>
        <dbReference type="PIRSR" id="PIRSR006816-2"/>
    </source>
</evidence>
<sequence length="229" mass="26188">MIKGKILEKQIKNEYMYLKVEMNENIHIEPGQFLMLKNDMDKNMAKPFSIMSQDGKEIEFIIKIIGDFTKKLSQKNIHENIYLRGPYGHGFIEKIDKNKKYVLLGGGCGAAPLLHFEKNYPNMVENIKIGFKNSFVENVVPEYKLIFENIEKKTPIDWLKENDFENIISCGPKGMFKALKTMDKNSYVSLEENMGCGIGMCKGCPVKTINGIKMVCKDGPLFKLSEVIL</sequence>
<dbReference type="InterPro" id="IPR039261">
    <property type="entry name" value="FNR_nucleotide-bd"/>
</dbReference>
<dbReference type="Pfam" id="PF00970">
    <property type="entry name" value="FAD_binding_6"/>
    <property type="match status" value="1"/>
</dbReference>
<dbReference type="Gene3D" id="2.40.30.10">
    <property type="entry name" value="Translation factors"/>
    <property type="match status" value="1"/>
</dbReference>
<feature type="binding site" evidence="11">
    <location>
        <position position="204"/>
    </location>
    <ligand>
        <name>[2Fe-2S] cluster</name>
        <dbReference type="ChEBI" id="CHEBI:190135"/>
    </ligand>
</feature>
<dbReference type="GO" id="GO:0006221">
    <property type="term" value="P:pyrimidine nucleotide biosynthetic process"/>
    <property type="evidence" value="ECO:0007669"/>
    <property type="project" value="InterPro"/>
</dbReference>
<evidence type="ECO:0000256" key="5">
    <source>
        <dbReference type="ARBA" id="ARBA00022723"/>
    </source>
</evidence>
<dbReference type="InterPro" id="IPR008333">
    <property type="entry name" value="Cbr1-like_FAD-bd_dom"/>
</dbReference>
<keyword evidence="9 11" id="KW-0411">Iron-sulfur</keyword>
<evidence type="ECO:0000256" key="10">
    <source>
        <dbReference type="ARBA" id="ARBA00034078"/>
    </source>
</evidence>
<feature type="binding site" evidence="11">
    <location>
        <position position="216"/>
    </location>
    <ligand>
        <name>[2Fe-2S] cluster</name>
        <dbReference type="ChEBI" id="CHEBI:190135"/>
    </ligand>
</feature>
<evidence type="ECO:0000256" key="2">
    <source>
        <dbReference type="ARBA" id="ARBA00022448"/>
    </source>
</evidence>
<dbReference type="EMBL" id="FMYV01000009">
    <property type="protein sequence ID" value="SDC82494.1"/>
    <property type="molecule type" value="Genomic_DNA"/>
</dbReference>
<name>A0A1G6PS60_9BACT</name>